<sequence>MSKRIIYLLVGLTALLLACGKNPPPQTERKGEPCVVERVLDGDTFVCKLQNGQEEKVRLIGVDTPESSANQKAHRDAERSGRSLEEIISMGKEAKAFTQSILKKGTTVYLETDVQKRDKYGRLLAYVWLEDGRMLNKVLVEEGYAQVYTVPPNVKYQDILLAAQRKAVQQKKGMWR</sequence>
<dbReference type="AlphaFoldDB" id="D3SM78"/>
<evidence type="ECO:0000259" key="5">
    <source>
        <dbReference type="PROSITE" id="PS50830"/>
    </source>
</evidence>
<dbReference type="PROSITE" id="PS01284">
    <property type="entry name" value="TNASE_2"/>
    <property type="match status" value="1"/>
</dbReference>
<dbReference type="PROSITE" id="PS51257">
    <property type="entry name" value="PROKAR_LIPOPROTEIN"/>
    <property type="match status" value="1"/>
</dbReference>
<dbReference type="Gene3D" id="2.40.50.90">
    <property type="match status" value="1"/>
</dbReference>
<dbReference type="Proteomes" id="UP000002043">
    <property type="component" value="Chromosome"/>
</dbReference>
<feature type="signal peptide" evidence="4">
    <location>
        <begin position="1"/>
        <end position="20"/>
    </location>
</feature>
<keyword evidence="1" id="KW-0540">Nuclease</keyword>
<dbReference type="KEGG" id="tal:Thal_1226"/>
<accession>D3SM78</accession>
<dbReference type="Pfam" id="PF00565">
    <property type="entry name" value="SNase"/>
    <property type="match status" value="1"/>
</dbReference>
<dbReference type="SUPFAM" id="SSF50199">
    <property type="entry name" value="Staphylococcal nuclease"/>
    <property type="match status" value="1"/>
</dbReference>
<keyword evidence="4" id="KW-0732">Signal</keyword>
<protein>
    <submittedName>
        <fullName evidence="6">Nuclease (SNase domain protein)</fullName>
    </submittedName>
</protein>
<feature type="chain" id="PRO_5003050180" evidence="4">
    <location>
        <begin position="21"/>
        <end position="176"/>
    </location>
</feature>
<evidence type="ECO:0000313" key="7">
    <source>
        <dbReference type="Proteomes" id="UP000002043"/>
    </source>
</evidence>
<dbReference type="PROSITE" id="PS50830">
    <property type="entry name" value="TNASE_3"/>
    <property type="match status" value="1"/>
</dbReference>
<dbReference type="PANTHER" id="PTHR12302:SF3">
    <property type="entry name" value="SERINE_THREONINE-PROTEIN KINASE 31"/>
    <property type="match status" value="1"/>
</dbReference>
<dbReference type="InterPro" id="IPR035437">
    <property type="entry name" value="SNase_OB-fold_sf"/>
</dbReference>
<keyword evidence="3" id="KW-0378">Hydrolase</keyword>
<keyword evidence="7" id="KW-1185">Reference proteome</keyword>
<name>D3SM78_THEAH</name>
<evidence type="ECO:0000256" key="2">
    <source>
        <dbReference type="ARBA" id="ARBA00022759"/>
    </source>
</evidence>
<dbReference type="CDD" id="cd00175">
    <property type="entry name" value="SNc"/>
    <property type="match status" value="1"/>
</dbReference>
<dbReference type="PANTHER" id="PTHR12302">
    <property type="entry name" value="EBNA2 BINDING PROTEIN P100"/>
    <property type="match status" value="1"/>
</dbReference>
<gene>
    <name evidence="6" type="ordered locus">Thal_1226</name>
</gene>
<dbReference type="GO" id="GO:0004519">
    <property type="term" value="F:endonuclease activity"/>
    <property type="evidence" value="ECO:0007669"/>
    <property type="project" value="UniProtKB-KW"/>
</dbReference>
<dbReference type="HOGENOM" id="CLU_046484_5_3_0"/>
<feature type="domain" description="TNase-like" evidence="5">
    <location>
        <begin position="30"/>
        <end position="176"/>
    </location>
</feature>
<dbReference type="GO" id="GO:0016787">
    <property type="term" value="F:hydrolase activity"/>
    <property type="evidence" value="ECO:0007669"/>
    <property type="project" value="UniProtKB-KW"/>
</dbReference>
<dbReference type="eggNOG" id="COG1525">
    <property type="taxonomic scope" value="Bacteria"/>
</dbReference>
<dbReference type="OrthoDB" id="4376109at2"/>
<dbReference type="SMART" id="SM00318">
    <property type="entry name" value="SNc"/>
    <property type="match status" value="1"/>
</dbReference>
<reference evidence="7" key="1">
    <citation type="journal article" date="2010" name="Stand. Genomic Sci.">
        <title>Complete genome sequence of Thermocrinis albus type strain (HI 11/12T).</title>
        <authorList>
            <person name="Wirth R."/>
            <person name="Sikorski J."/>
            <person name="Brambilla E."/>
            <person name="Misra M."/>
            <person name="Lapidus A."/>
            <person name="Copeland A."/>
            <person name="Nolan M."/>
            <person name="Lucas S."/>
            <person name="Chen F."/>
            <person name="Tice H."/>
            <person name="Cheng J.F."/>
            <person name="Han C."/>
            <person name="Detter J.C."/>
            <person name="Tapia R."/>
            <person name="Bruce D."/>
            <person name="Goodwin L."/>
            <person name="Pitluck S."/>
            <person name="Pati A."/>
            <person name="Anderson I."/>
            <person name="Ivanova N."/>
            <person name="Mavromatis K."/>
            <person name="Mikhailova N."/>
            <person name="Chen A."/>
            <person name="Palaniappan K."/>
            <person name="Bilek Y."/>
            <person name="Hader T."/>
            <person name="Land M."/>
            <person name="Hauser L."/>
            <person name="Chang Y.J."/>
            <person name="Jeffries C.D."/>
            <person name="Tindall B.J."/>
            <person name="Rohde M."/>
            <person name="Goker M."/>
            <person name="Bristow J."/>
            <person name="Eisen J.A."/>
            <person name="Markowitz V."/>
            <person name="Hugenholtz P."/>
            <person name="Kyrpides N.C."/>
            <person name="Klenk H.P."/>
        </authorList>
    </citation>
    <scope>NUCLEOTIDE SEQUENCE [LARGE SCALE GENOMIC DNA]</scope>
    <source>
        <strain evidence="7">DSM 14484 / JCM 11386 / HI 11/12</strain>
    </source>
</reference>
<evidence type="ECO:0000256" key="3">
    <source>
        <dbReference type="ARBA" id="ARBA00022801"/>
    </source>
</evidence>
<dbReference type="InterPro" id="IPR016071">
    <property type="entry name" value="Staphylococal_nuclease_OB-fold"/>
</dbReference>
<dbReference type="GO" id="GO:0003676">
    <property type="term" value="F:nucleic acid binding"/>
    <property type="evidence" value="ECO:0007669"/>
    <property type="project" value="InterPro"/>
</dbReference>
<proteinExistence type="predicted"/>
<evidence type="ECO:0000256" key="4">
    <source>
        <dbReference type="SAM" id="SignalP"/>
    </source>
</evidence>
<keyword evidence="2" id="KW-0255">Endonuclease</keyword>
<dbReference type="RefSeq" id="WP_012992264.1">
    <property type="nucleotide sequence ID" value="NC_013894.1"/>
</dbReference>
<evidence type="ECO:0000313" key="6">
    <source>
        <dbReference type="EMBL" id="ADC89858.1"/>
    </source>
</evidence>
<dbReference type="InterPro" id="IPR002071">
    <property type="entry name" value="Thermonucl_AS"/>
</dbReference>
<organism evidence="6 7">
    <name type="scientific">Thermocrinis albus (strain DSM 14484 / JCM 11386 / HI 11/12)</name>
    <dbReference type="NCBI Taxonomy" id="638303"/>
    <lineage>
        <taxon>Bacteria</taxon>
        <taxon>Pseudomonadati</taxon>
        <taxon>Aquificota</taxon>
        <taxon>Aquificia</taxon>
        <taxon>Aquificales</taxon>
        <taxon>Aquificaceae</taxon>
        <taxon>Thermocrinis</taxon>
    </lineage>
</organism>
<dbReference type="STRING" id="638303.Thal_1226"/>
<dbReference type="EMBL" id="CP001931">
    <property type="protein sequence ID" value="ADC89858.1"/>
    <property type="molecule type" value="Genomic_DNA"/>
</dbReference>
<evidence type="ECO:0000256" key="1">
    <source>
        <dbReference type="ARBA" id="ARBA00022722"/>
    </source>
</evidence>